<evidence type="ECO:0000259" key="5">
    <source>
        <dbReference type="PROSITE" id="PS50932"/>
    </source>
</evidence>
<keyword evidence="1" id="KW-0678">Repressor</keyword>
<dbReference type="InterPro" id="IPR010982">
    <property type="entry name" value="Lambda_DNA-bd_dom_sf"/>
</dbReference>
<protein>
    <submittedName>
        <fullName evidence="6">LacI family DNA-binding transcriptional regulator</fullName>
    </submittedName>
</protein>
<sequence>MAEKVTVQDIADAMGLSRNTISKALNNHPQIPEGTKKRVIQKAAEMKYKNYSFMNGGNIALLTRGDINAISFYSETIKGMETSLRAEGFNLILSLVNPEDIHSCTLPSNINQSNVNGIVCIEIFQEAYIETILNTGIPTVFIDFLPESLNSPHKFDILLMENHRTTYNLTRSLIGRGHSEIGFIGDHNHCRSFYERWLGYDQALRMHRASSGETFSIKLEDNNPYLSVEWMLEQLKQLPKLPTAFVCANDDIGISVIRALKELHIDVPGQIEVTGFDDIANAKIIDPPLTTVHTYPYGLGTRVVESLLARLEQPDRRNETIHLETCIVHRGSTKSS</sequence>
<dbReference type="InterPro" id="IPR000843">
    <property type="entry name" value="HTH_LacI"/>
</dbReference>
<dbReference type="Pfam" id="PF00356">
    <property type="entry name" value="LacI"/>
    <property type="match status" value="1"/>
</dbReference>
<dbReference type="Pfam" id="PF13377">
    <property type="entry name" value="Peripla_BP_3"/>
    <property type="match status" value="1"/>
</dbReference>
<dbReference type="AlphaFoldDB" id="A0A8I1LRK9"/>
<dbReference type="Gene3D" id="3.40.50.2300">
    <property type="match status" value="2"/>
</dbReference>
<dbReference type="SMART" id="SM00354">
    <property type="entry name" value="HTH_LACI"/>
    <property type="match status" value="1"/>
</dbReference>
<organism evidence="6 7">
    <name type="scientific">Paenibacillus polymyxa</name>
    <name type="common">Bacillus polymyxa</name>
    <dbReference type="NCBI Taxonomy" id="1406"/>
    <lineage>
        <taxon>Bacteria</taxon>
        <taxon>Bacillati</taxon>
        <taxon>Bacillota</taxon>
        <taxon>Bacilli</taxon>
        <taxon>Bacillales</taxon>
        <taxon>Paenibacillaceae</taxon>
        <taxon>Paenibacillus</taxon>
    </lineage>
</organism>
<dbReference type="SUPFAM" id="SSF47413">
    <property type="entry name" value="lambda repressor-like DNA-binding domains"/>
    <property type="match status" value="1"/>
</dbReference>
<evidence type="ECO:0000313" key="6">
    <source>
        <dbReference type="EMBL" id="MBM0634676.1"/>
    </source>
</evidence>
<dbReference type="SUPFAM" id="SSF53822">
    <property type="entry name" value="Periplasmic binding protein-like I"/>
    <property type="match status" value="1"/>
</dbReference>
<dbReference type="PANTHER" id="PTHR30146">
    <property type="entry name" value="LACI-RELATED TRANSCRIPTIONAL REPRESSOR"/>
    <property type="match status" value="1"/>
</dbReference>
<keyword evidence="2" id="KW-0805">Transcription regulation</keyword>
<dbReference type="Gene3D" id="1.10.260.40">
    <property type="entry name" value="lambda repressor-like DNA-binding domains"/>
    <property type="match status" value="1"/>
</dbReference>
<dbReference type="InterPro" id="IPR028082">
    <property type="entry name" value="Peripla_BP_I"/>
</dbReference>
<comment type="caution">
    <text evidence="6">The sequence shown here is derived from an EMBL/GenBank/DDBJ whole genome shotgun (WGS) entry which is preliminary data.</text>
</comment>
<dbReference type="PROSITE" id="PS50932">
    <property type="entry name" value="HTH_LACI_2"/>
    <property type="match status" value="1"/>
</dbReference>
<accession>A0A8I1LRK9</accession>
<reference evidence="6" key="1">
    <citation type="submission" date="2020-12" db="EMBL/GenBank/DDBJ databases">
        <title>Paenibacillus polymyxa LMG 27872: a double-edged sword.</title>
        <authorList>
            <person name="Langendries S."/>
            <person name="Garcia Mendez S."/>
            <person name="Beirinckx S."/>
            <person name="Viaene T."/>
            <person name="Baeyen S."/>
            <person name="Goeminne G."/>
            <person name="Willems A."/>
            <person name="Debode J."/>
            <person name="Goormachtig S."/>
        </authorList>
    </citation>
    <scope>NUCLEOTIDE SEQUENCE</scope>
    <source>
        <strain evidence="6">LMG 27872</strain>
    </source>
</reference>
<feature type="domain" description="HTH lacI-type" evidence="5">
    <location>
        <begin position="5"/>
        <end position="49"/>
    </location>
</feature>
<dbReference type="GO" id="GO:0003700">
    <property type="term" value="F:DNA-binding transcription factor activity"/>
    <property type="evidence" value="ECO:0007669"/>
    <property type="project" value="TreeGrafter"/>
</dbReference>
<dbReference type="GO" id="GO:0000976">
    <property type="term" value="F:transcription cis-regulatory region binding"/>
    <property type="evidence" value="ECO:0007669"/>
    <property type="project" value="TreeGrafter"/>
</dbReference>
<keyword evidence="4" id="KW-0804">Transcription</keyword>
<evidence type="ECO:0000256" key="4">
    <source>
        <dbReference type="ARBA" id="ARBA00023163"/>
    </source>
</evidence>
<name>A0A8I1LRK9_PAEPO</name>
<keyword evidence="3 6" id="KW-0238">DNA-binding</keyword>
<dbReference type="PANTHER" id="PTHR30146:SF148">
    <property type="entry name" value="HTH-TYPE TRANSCRIPTIONAL REPRESSOR PURR-RELATED"/>
    <property type="match status" value="1"/>
</dbReference>
<dbReference type="CDD" id="cd01392">
    <property type="entry name" value="HTH_LacI"/>
    <property type="match status" value="1"/>
</dbReference>
<evidence type="ECO:0000256" key="2">
    <source>
        <dbReference type="ARBA" id="ARBA00023015"/>
    </source>
</evidence>
<evidence type="ECO:0000313" key="7">
    <source>
        <dbReference type="Proteomes" id="UP000650605"/>
    </source>
</evidence>
<dbReference type="RefSeq" id="WP_029515929.1">
    <property type="nucleotide sequence ID" value="NZ_ALJV01000081.1"/>
</dbReference>
<evidence type="ECO:0000256" key="3">
    <source>
        <dbReference type="ARBA" id="ARBA00023125"/>
    </source>
</evidence>
<proteinExistence type="predicted"/>
<dbReference type="EMBL" id="JAEHFQ010000009">
    <property type="protein sequence ID" value="MBM0634676.1"/>
    <property type="molecule type" value="Genomic_DNA"/>
</dbReference>
<dbReference type="Proteomes" id="UP000650605">
    <property type="component" value="Unassembled WGS sequence"/>
</dbReference>
<dbReference type="InterPro" id="IPR046335">
    <property type="entry name" value="LacI/GalR-like_sensor"/>
</dbReference>
<evidence type="ECO:0000256" key="1">
    <source>
        <dbReference type="ARBA" id="ARBA00022491"/>
    </source>
</evidence>
<gene>
    <name evidence="6" type="ORF">JDW19_16310</name>
</gene>